<evidence type="ECO:0000256" key="3">
    <source>
        <dbReference type="ARBA" id="ARBA00022679"/>
    </source>
</evidence>
<dbReference type="GeneID" id="83260001"/>
<keyword evidence="5" id="KW-0227">DNA damage</keyword>
<dbReference type="Pfam" id="PF06029">
    <property type="entry name" value="AlkA_N"/>
    <property type="match status" value="1"/>
</dbReference>
<evidence type="ECO:0000256" key="5">
    <source>
        <dbReference type="ARBA" id="ARBA00022763"/>
    </source>
</evidence>
<dbReference type="FunFam" id="3.40.10.10:FF:000001">
    <property type="entry name" value="DNA-3-methyladenine glycosylase 2"/>
    <property type="match status" value="1"/>
</dbReference>
<dbReference type="GO" id="GO:0006285">
    <property type="term" value="P:base-excision repair, AP site formation"/>
    <property type="evidence" value="ECO:0007669"/>
    <property type="project" value="TreeGrafter"/>
</dbReference>
<dbReference type="GO" id="GO:0043565">
    <property type="term" value="F:sequence-specific DNA binding"/>
    <property type="evidence" value="ECO:0007669"/>
    <property type="project" value="InterPro"/>
</dbReference>
<protein>
    <submittedName>
        <fullName evidence="13">Ada metal-binding domain-containing protein</fullName>
    </submittedName>
</protein>
<evidence type="ECO:0000256" key="4">
    <source>
        <dbReference type="ARBA" id="ARBA00022723"/>
    </source>
</evidence>
<dbReference type="GO" id="GO:0003700">
    <property type="term" value="F:DNA-binding transcription factor activity"/>
    <property type="evidence" value="ECO:0007669"/>
    <property type="project" value="InterPro"/>
</dbReference>
<dbReference type="InterPro" id="IPR051912">
    <property type="entry name" value="Alkylbase_DNA_Glycosylase/TA"/>
</dbReference>
<evidence type="ECO:0000313" key="14">
    <source>
        <dbReference type="Proteomes" id="UP001170717"/>
    </source>
</evidence>
<sequence length="470" mass="52858">MNTDIKDSAHVDNEHRDTYAKARVSRDARFDGRFFVAVKTTGIFCRPICPAKLPDEKNVAYYNHAAKAMSDGFRPCLRCRPDSAPSSFAWLGVGTTVTRALTLLSDIPVQSISTISSRLGISERYLNKLMVSHTGLSPKQYQDLQRVLFAKQLLQQSTMTLTDIAFSAGYASTRQLQRAVQTYCKKTPTELRSKRHSALPEISLRLHFRPPYHWPQVRDFLALRAIRGVEMVFENTYSRYISVKGESGFISATFNDRANGFDVKMRLPNLAYVYKTVEQIKQLLDLHAAPELIEKSLLAAGLPDNLLTKGLRLPGTWTVFESGCRAIVGQQVSVKAAINQAGLLAQHLGAVVTEEPVEPNQHYCFPEPEAVANSDLAFLRMPNARKHALRNFAVLFCNGNQPTYDEILSIKGVGQWTLDYLKMRGERDPDVYLAGDLIIRKMAEKYPVLPQEAAPWQSYLTLQLWQLSNS</sequence>
<evidence type="ECO:0000256" key="8">
    <source>
        <dbReference type="ARBA" id="ARBA00023125"/>
    </source>
</evidence>
<dbReference type="PROSITE" id="PS00041">
    <property type="entry name" value="HTH_ARAC_FAMILY_1"/>
    <property type="match status" value="1"/>
</dbReference>
<dbReference type="PANTHER" id="PTHR43003">
    <property type="entry name" value="DNA-3-METHYLADENINE GLYCOSYLASE"/>
    <property type="match status" value="1"/>
</dbReference>
<comment type="cofactor">
    <cofactor evidence="1">
        <name>Zn(2+)</name>
        <dbReference type="ChEBI" id="CHEBI:29105"/>
    </cofactor>
</comment>
<dbReference type="Gene3D" id="3.30.310.20">
    <property type="entry name" value="DNA-3-methyladenine glycosylase AlkA, N-terminal domain"/>
    <property type="match status" value="1"/>
</dbReference>
<gene>
    <name evidence="13" type="ORF">Q4527_05525</name>
</gene>
<keyword evidence="11" id="KW-0234">DNA repair</keyword>
<dbReference type="InterPro" id="IPR035451">
    <property type="entry name" value="Ada-like_dom_sf"/>
</dbReference>
<dbReference type="InterPro" id="IPR018060">
    <property type="entry name" value="HTH_AraC"/>
</dbReference>
<dbReference type="InterPro" id="IPR010316">
    <property type="entry name" value="AlkA_N"/>
</dbReference>
<dbReference type="GO" id="GO:0043916">
    <property type="term" value="F:DNA-7-methylguanine glycosylase activity"/>
    <property type="evidence" value="ECO:0007669"/>
    <property type="project" value="TreeGrafter"/>
</dbReference>
<accession>A0AAW7Z2Q0</accession>
<evidence type="ECO:0000256" key="1">
    <source>
        <dbReference type="ARBA" id="ARBA00001947"/>
    </source>
</evidence>
<dbReference type="Gene3D" id="3.40.10.10">
    <property type="entry name" value="DNA Methylphosphotriester Repair Domain"/>
    <property type="match status" value="1"/>
</dbReference>
<feature type="domain" description="HTH araC/xylS-type" evidence="12">
    <location>
        <begin position="111"/>
        <end position="194"/>
    </location>
</feature>
<keyword evidence="10" id="KW-0804">Transcription</keyword>
<organism evidence="13 14">
    <name type="scientific">Alteromonas stellipolaris</name>
    <dbReference type="NCBI Taxonomy" id="233316"/>
    <lineage>
        <taxon>Bacteria</taxon>
        <taxon>Pseudomonadati</taxon>
        <taxon>Pseudomonadota</taxon>
        <taxon>Gammaproteobacteria</taxon>
        <taxon>Alteromonadales</taxon>
        <taxon>Alteromonadaceae</taxon>
        <taxon>Alteromonas/Salinimonas group</taxon>
        <taxon>Alteromonas</taxon>
    </lineage>
</organism>
<evidence type="ECO:0000256" key="6">
    <source>
        <dbReference type="ARBA" id="ARBA00022833"/>
    </source>
</evidence>
<dbReference type="GO" id="GO:0032131">
    <property type="term" value="F:alkylated DNA binding"/>
    <property type="evidence" value="ECO:0007669"/>
    <property type="project" value="TreeGrafter"/>
</dbReference>
<dbReference type="EMBL" id="JAUOQI010000003">
    <property type="protein sequence ID" value="MDO6576841.1"/>
    <property type="molecule type" value="Genomic_DNA"/>
</dbReference>
<dbReference type="PANTHER" id="PTHR43003:SF13">
    <property type="entry name" value="DNA-3-METHYLADENINE GLYCOSYLASE 2"/>
    <property type="match status" value="1"/>
</dbReference>
<evidence type="ECO:0000256" key="7">
    <source>
        <dbReference type="ARBA" id="ARBA00023015"/>
    </source>
</evidence>
<dbReference type="RefSeq" id="WP_061998063.1">
    <property type="nucleotide sequence ID" value="NZ_CANLMS010000005.1"/>
</dbReference>
<keyword evidence="3" id="KW-0808">Transferase</keyword>
<dbReference type="PROSITE" id="PS01124">
    <property type="entry name" value="HTH_ARAC_FAMILY_2"/>
    <property type="match status" value="1"/>
</dbReference>
<dbReference type="GO" id="GO:0032259">
    <property type="term" value="P:methylation"/>
    <property type="evidence" value="ECO:0007669"/>
    <property type="project" value="UniProtKB-KW"/>
</dbReference>
<proteinExistence type="predicted"/>
<dbReference type="GO" id="GO:0008270">
    <property type="term" value="F:zinc ion binding"/>
    <property type="evidence" value="ECO:0007669"/>
    <property type="project" value="InterPro"/>
</dbReference>
<dbReference type="Pfam" id="PF02805">
    <property type="entry name" value="Ada_Zn_binding"/>
    <property type="match status" value="1"/>
</dbReference>
<evidence type="ECO:0000313" key="13">
    <source>
        <dbReference type="EMBL" id="MDO6576841.1"/>
    </source>
</evidence>
<name>A0AAW7Z2Q0_9ALTE</name>
<comment type="caution">
    <text evidence="13">The sequence shown here is derived from an EMBL/GenBank/DDBJ whole genome shotgun (WGS) entry which is preliminary data.</text>
</comment>
<keyword evidence="7" id="KW-0805">Transcription regulation</keyword>
<evidence type="ECO:0000256" key="2">
    <source>
        <dbReference type="ARBA" id="ARBA00022603"/>
    </source>
</evidence>
<dbReference type="GO" id="GO:0008725">
    <property type="term" value="F:DNA-3-methyladenine glycosylase activity"/>
    <property type="evidence" value="ECO:0007669"/>
    <property type="project" value="TreeGrafter"/>
</dbReference>
<keyword evidence="2" id="KW-0489">Methyltransferase</keyword>
<dbReference type="GO" id="GO:0008168">
    <property type="term" value="F:methyltransferase activity"/>
    <property type="evidence" value="ECO:0007669"/>
    <property type="project" value="UniProtKB-KW"/>
</dbReference>
<dbReference type="SUPFAM" id="SSF57884">
    <property type="entry name" value="Ada DNA repair protein, N-terminal domain (N-Ada 10)"/>
    <property type="match status" value="1"/>
</dbReference>
<dbReference type="AlphaFoldDB" id="A0AAW7Z2Q0"/>
<dbReference type="SUPFAM" id="SSF55945">
    <property type="entry name" value="TATA-box binding protein-like"/>
    <property type="match status" value="1"/>
</dbReference>
<dbReference type="SMART" id="SM00342">
    <property type="entry name" value="HTH_ARAC"/>
    <property type="match status" value="1"/>
</dbReference>
<dbReference type="InterPro" id="IPR009057">
    <property type="entry name" value="Homeodomain-like_sf"/>
</dbReference>
<evidence type="ECO:0000256" key="9">
    <source>
        <dbReference type="ARBA" id="ARBA00023159"/>
    </source>
</evidence>
<dbReference type="Gene3D" id="1.10.340.30">
    <property type="entry name" value="Hypothetical protein, domain 2"/>
    <property type="match status" value="1"/>
</dbReference>
<dbReference type="GO" id="GO:0006307">
    <property type="term" value="P:DNA alkylation repair"/>
    <property type="evidence" value="ECO:0007669"/>
    <property type="project" value="TreeGrafter"/>
</dbReference>
<dbReference type="InterPro" id="IPR018062">
    <property type="entry name" value="HTH_AraC-typ_CS"/>
</dbReference>
<dbReference type="SMART" id="SM01009">
    <property type="entry name" value="AlkA_N"/>
    <property type="match status" value="1"/>
</dbReference>
<keyword evidence="8" id="KW-0238">DNA-binding</keyword>
<reference evidence="13" key="1">
    <citation type="submission" date="2023-07" db="EMBL/GenBank/DDBJ databases">
        <title>Genome content predicts the carbon catabolic preferences of heterotrophic bacteria.</title>
        <authorList>
            <person name="Gralka M."/>
        </authorList>
    </citation>
    <scope>NUCLEOTIDE SEQUENCE</scope>
    <source>
        <strain evidence="13">F2M12</strain>
    </source>
</reference>
<dbReference type="Proteomes" id="UP001170717">
    <property type="component" value="Unassembled WGS sequence"/>
</dbReference>
<dbReference type="InterPro" id="IPR037046">
    <property type="entry name" value="AlkA_N_sf"/>
</dbReference>
<dbReference type="Gene3D" id="1.10.10.60">
    <property type="entry name" value="Homeodomain-like"/>
    <property type="match status" value="1"/>
</dbReference>
<dbReference type="GO" id="GO:0005737">
    <property type="term" value="C:cytoplasm"/>
    <property type="evidence" value="ECO:0007669"/>
    <property type="project" value="TreeGrafter"/>
</dbReference>
<dbReference type="InterPro" id="IPR011257">
    <property type="entry name" value="DNA_glycosylase"/>
</dbReference>
<dbReference type="SUPFAM" id="SSF48150">
    <property type="entry name" value="DNA-glycosylase"/>
    <property type="match status" value="1"/>
</dbReference>
<keyword evidence="9" id="KW-0010">Activator</keyword>
<dbReference type="InterPro" id="IPR004026">
    <property type="entry name" value="Ada_DNA_repair_Zn-bd"/>
</dbReference>
<dbReference type="Pfam" id="PF12833">
    <property type="entry name" value="HTH_18"/>
    <property type="match status" value="1"/>
</dbReference>
<evidence type="ECO:0000256" key="10">
    <source>
        <dbReference type="ARBA" id="ARBA00023163"/>
    </source>
</evidence>
<evidence type="ECO:0000256" key="11">
    <source>
        <dbReference type="ARBA" id="ARBA00023204"/>
    </source>
</evidence>
<keyword evidence="4" id="KW-0479">Metal-binding</keyword>
<dbReference type="GO" id="GO:0032993">
    <property type="term" value="C:protein-DNA complex"/>
    <property type="evidence" value="ECO:0007669"/>
    <property type="project" value="TreeGrafter"/>
</dbReference>
<dbReference type="SUPFAM" id="SSF46689">
    <property type="entry name" value="Homeodomain-like"/>
    <property type="match status" value="1"/>
</dbReference>
<keyword evidence="6" id="KW-0862">Zinc</keyword>
<evidence type="ECO:0000259" key="12">
    <source>
        <dbReference type="PROSITE" id="PS01124"/>
    </source>
</evidence>